<reference evidence="1" key="1">
    <citation type="submission" date="2009-10" db="EMBL/GenBank/DDBJ databases">
        <title>Diversity of trophic interactions inside an arsenic-rich microbial ecosystem.</title>
        <authorList>
            <person name="Bertin P.N."/>
            <person name="Heinrich-Salmeron A."/>
            <person name="Pelletier E."/>
            <person name="Goulhen-Chollet F."/>
            <person name="Arsene-Ploetze F."/>
            <person name="Gallien S."/>
            <person name="Calteau A."/>
            <person name="Vallenet D."/>
            <person name="Casiot C."/>
            <person name="Chane-Woon-Ming B."/>
            <person name="Giloteaux L."/>
            <person name="Barakat M."/>
            <person name="Bonnefoy V."/>
            <person name="Bruneel O."/>
            <person name="Chandler M."/>
            <person name="Cleiss J."/>
            <person name="Duran R."/>
            <person name="Elbaz-Poulichet F."/>
            <person name="Fonknechten N."/>
            <person name="Lauga B."/>
            <person name="Mornico D."/>
            <person name="Ortet P."/>
            <person name="Schaeffer C."/>
            <person name="Siguier P."/>
            <person name="Alexander Thil Smith A."/>
            <person name="Van Dorsselaer A."/>
            <person name="Weissenbach J."/>
            <person name="Medigue C."/>
            <person name="Le Paslier D."/>
        </authorList>
    </citation>
    <scope>NUCLEOTIDE SEQUENCE</scope>
</reference>
<dbReference type="AlphaFoldDB" id="E6Q7L4"/>
<organism evidence="1">
    <name type="scientific">mine drainage metagenome</name>
    <dbReference type="NCBI Taxonomy" id="410659"/>
    <lineage>
        <taxon>unclassified sequences</taxon>
        <taxon>metagenomes</taxon>
        <taxon>ecological metagenomes</taxon>
    </lineage>
</organism>
<accession>E6Q7L4</accession>
<gene>
    <name evidence="1" type="ORF">CARN4_0080</name>
</gene>
<proteinExistence type="predicted"/>
<comment type="caution">
    <text evidence="1">The sequence shown here is derived from an EMBL/GenBank/DDBJ whole genome shotgun (WGS) entry which is preliminary data.</text>
</comment>
<evidence type="ECO:0000313" key="1">
    <source>
        <dbReference type="EMBL" id="CBI03189.1"/>
    </source>
</evidence>
<dbReference type="EMBL" id="CABO01000050">
    <property type="protein sequence ID" value="CBI03189.1"/>
    <property type="molecule type" value="Genomic_DNA"/>
</dbReference>
<sequence>MQSIGHPTKASYRALAAILAIAAPLVLTPLFAGAATASLFPKAPVGEKIRYTVVVTTSAFGAPHQDRNYDSFTVLAASPGKLMLRHHSVDGSLRYTTHISFGSDGIFRRGSASSHTLLPFLAARVYVGPHPAALEPHASWTFDEPSISIFDQPGPRRFQVDRIDGPLVYATLTGSGEGLLGSVTGRPTITLSGQKAIEKDRFRANLEFRNGILVHMHLKLLTFQQQPSGKMNSYILSETATAAFSKVAI</sequence>
<name>E6Q7L4_9ZZZZ</name>
<protein>
    <submittedName>
        <fullName evidence="1">Uncharacterized protein</fullName>
    </submittedName>
</protein>